<dbReference type="AlphaFoldDB" id="A0AAV4ANS5"/>
<organism evidence="1 2">
    <name type="scientific">Plakobranchus ocellatus</name>
    <dbReference type="NCBI Taxonomy" id="259542"/>
    <lineage>
        <taxon>Eukaryota</taxon>
        <taxon>Metazoa</taxon>
        <taxon>Spiralia</taxon>
        <taxon>Lophotrochozoa</taxon>
        <taxon>Mollusca</taxon>
        <taxon>Gastropoda</taxon>
        <taxon>Heterobranchia</taxon>
        <taxon>Euthyneura</taxon>
        <taxon>Panpulmonata</taxon>
        <taxon>Sacoglossa</taxon>
        <taxon>Placobranchoidea</taxon>
        <taxon>Plakobranchidae</taxon>
        <taxon>Plakobranchus</taxon>
    </lineage>
</organism>
<proteinExistence type="predicted"/>
<dbReference type="Proteomes" id="UP000735302">
    <property type="component" value="Unassembled WGS sequence"/>
</dbReference>
<comment type="caution">
    <text evidence="1">The sequence shown here is derived from an EMBL/GenBank/DDBJ whole genome shotgun (WGS) entry which is preliminary data.</text>
</comment>
<reference evidence="1 2" key="1">
    <citation type="journal article" date="2021" name="Elife">
        <title>Chloroplast acquisition without the gene transfer in kleptoplastic sea slugs, Plakobranchus ocellatus.</title>
        <authorList>
            <person name="Maeda T."/>
            <person name="Takahashi S."/>
            <person name="Yoshida T."/>
            <person name="Shimamura S."/>
            <person name="Takaki Y."/>
            <person name="Nagai Y."/>
            <person name="Toyoda A."/>
            <person name="Suzuki Y."/>
            <person name="Arimoto A."/>
            <person name="Ishii H."/>
            <person name="Satoh N."/>
            <person name="Nishiyama T."/>
            <person name="Hasebe M."/>
            <person name="Maruyama T."/>
            <person name="Minagawa J."/>
            <person name="Obokata J."/>
            <person name="Shigenobu S."/>
        </authorList>
    </citation>
    <scope>NUCLEOTIDE SEQUENCE [LARGE SCALE GENOMIC DNA]</scope>
</reference>
<evidence type="ECO:0000313" key="2">
    <source>
        <dbReference type="Proteomes" id="UP000735302"/>
    </source>
</evidence>
<name>A0AAV4ANS5_9GAST</name>
<accession>A0AAV4ANS5</accession>
<sequence length="86" mass="9598">MELFPSEVVNSTLLADDLQKTEGVRIVVQWLLSQAGVTRNEIANRIANQGRIQPQPWKPSTLSDVRSVLKRGTPELWSAAQLSNNE</sequence>
<keyword evidence="2" id="KW-1185">Reference proteome</keyword>
<evidence type="ECO:0000313" key="1">
    <source>
        <dbReference type="EMBL" id="GFO08236.1"/>
    </source>
</evidence>
<evidence type="ECO:0008006" key="3">
    <source>
        <dbReference type="Google" id="ProtNLM"/>
    </source>
</evidence>
<gene>
    <name evidence="1" type="ORF">PoB_003474100</name>
</gene>
<dbReference type="EMBL" id="BLXT01003952">
    <property type="protein sequence ID" value="GFO08236.1"/>
    <property type="molecule type" value="Genomic_DNA"/>
</dbReference>
<protein>
    <recommendedName>
        <fullName evidence="3">Recombinase domain-containing protein</fullName>
    </recommendedName>
</protein>